<dbReference type="HOGENOM" id="CLU_872296_0_0_1"/>
<dbReference type="InterPro" id="IPR003656">
    <property type="entry name" value="Znf_BED"/>
</dbReference>
<protein>
    <recommendedName>
        <fullName evidence="2">Regulatory protein zeste</fullName>
    </recommendedName>
</protein>
<dbReference type="ExpressionAtlas" id="Q8MR15">
    <property type="expression patterns" value="baseline and differential"/>
</dbReference>
<organism evidence="12">
    <name type="scientific">Drosophila melanogaster</name>
    <name type="common">Fruit fly</name>
    <dbReference type="NCBI Taxonomy" id="7227"/>
    <lineage>
        <taxon>Eukaryota</taxon>
        <taxon>Metazoa</taxon>
        <taxon>Ecdysozoa</taxon>
        <taxon>Arthropoda</taxon>
        <taxon>Hexapoda</taxon>
        <taxon>Insecta</taxon>
        <taxon>Pterygota</taxon>
        <taxon>Neoptera</taxon>
        <taxon>Endopterygota</taxon>
        <taxon>Diptera</taxon>
        <taxon>Brachycera</taxon>
        <taxon>Muscomorpha</taxon>
        <taxon>Ephydroidea</taxon>
        <taxon>Drosophilidae</taxon>
        <taxon>Drosophila</taxon>
        <taxon>Sophophora</taxon>
    </lineage>
</organism>
<keyword evidence="8" id="KW-0804">Transcription</keyword>
<keyword evidence="6" id="KW-0805">Transcription regulation</keyword>
<evidence type="ECO:0000256" key="3">
    <source>
        <dbReference type="ARBA" id="ARBA00022723"/>
    </source>
</evidence>
<evidence type="ECO:0000256" key="6">
    <source>
        <dbReference type="ARBA" id="ARBA00023015"/>
    </source>
</evidence>
<keyword evidence="4 10" id="KW-0863">Zinc-finger</keyword>
<name>Q8MR15_DROME</name>
<evidence type="ECO:0000256" key="9">
    <source>
        <dbReference type="ARBA" id="ARBA00025466"/>
    </source>
</evidence>
<keyword evidence="5" id="KW-0862">Zinc</keyword>
<proteinExistence type="evidence at transcript level"/>
<comment type="function">
    <text evidence="9">Involved in transvection phenomena (= synapsis-dependent gene expression), where the synaptic pairing of chromosomes carrying genes with which zeste interacts influences the expression of these genes. Zeste binds to DNA and stimulates transcription from a nearby promoter.</text>
</comment>
<dbReference type="InterPro" id="IPR036236">
    <property type="entry name" value="Znf_C2H2_sf"/>
</dbReference>
<feature type="non-terminal residue" evidence="12">
    <location>
        <position position="1"/>
    </location>
</feature>
<accession>Q8MR15</accession>
<evidence type="ECO:0000259" key="11">
    <source>
        <dbReference type="PROSITE" id="PS50808"/>
    </source>
</evidence>
<dbReference type="SMART" id="SM00614">
    <property type="entry name" value="ZnF_BED"/>
    <property type="match status" value="1"/>
</dbReference>
<dbReference type="AlphaFoldDB" id="Q8MR15"/>
<dbReference type="Pfam" id="PF13873">
    <property type="entry name" value="Myb_DNA-bind_5"/>
    <property type="match status" value="1"/>
</dbReference>
<feature type="domain" description="BED-type" evidence="11">
    <location>
        <begin position="17"/>
        <end position="61"/>
    </location>
</feature>
<dbReference type="AGR" id="FB:FBgn0038472"/>
<evidence type="ECO:0000256" key="2">
    <source>
        <dbReference type="ARBA" id="ARBA00016807"/>
    </source>
</evidence>
<evidence type="ECO:0000256" key="1">
    <source>
        <dbReference type="ARBA" id="ARBA00011764"/>
    </source>
</evidence>
<dbReference type="SUPFAM" id="SSF57667">
    <property type="entry name" value="beta-beta-alpha zinc fingers"/>
    <property type="match status" value="1"/>
</dbReference>
<dbReference type="PROSITE" id="PS50808">
    <property type="entry name" value="ZF_BED"/>
    <property type="match status" value="1"/>
</dbReference>
<evidence type="ECO:0000256" key="7">
    <source>
        <dbReference type="ARBA" id="ARBA00023125"/>
    </source>
</evidence>
<dbReference type="EMBL" id="AY122189">
    <property type="protein sequence ID" value="AAM52701.1"/>
    <property type="molecule type" value="mRNA"/>
</dbReference>
<sequence>ELRACFLFQNNLVEMKRKTSEIWCFFRAVDDTFAVCNICKAKLSYKTTTTNLSKHMNRMHPTSGLNRNSKYKFQPQTTIAIDRNKAKPRNSTQELILLEFVKKHPRLLQNPTWETRGNLESLWEELSSELNSHGPPRKDIATWRRALKDWKRFILRKVEKNEMQNMPFGTSLTSSEETIATLCRLNEDVSQIIMKVSDDEMHENSTTEFDVDEVEDVVPEEDGGALQTSAEYVYEPEENKTDIDPLYLQSNKRAALASSRLAEEETTLLDKISNNLEMVHDTANSVQLALNEFFVLYKQKLYEDKRHHLAIEQLMAEKIELKKKLLEIEQKKLSLK</sequence>
<dbReference type="OrthoDB" id="8065520at2759"/>
<evidence type="ECO:0000256" key="4">
    <source>
        <dbReference type="ARBA" id="ARBA00022771"/>
    </source>
</evidence>
<comment type="subunit">
    <text evidence="1">Self-associates forming complexes of several hundred monomers.</text>
</comment>
<dbReference type="GO" id="GO:0008270">
    <property type="term" value="F:zinc ion binding"/>
    <property type="evidence" value="ECO:0007669"/>
    <property type="project" value="UniProtKB-KW"/>
</dbReference>
<dbReference type="GO" id="GO:0003677">
    <property type="term" value="F:DNA binding"/>
    <property type="evidence" value="ECO:0007669"/>
    <property type="project" value="UniProtKB-KW"/>
</dbReference>
<gene>
    <name evidence="13" type="primary">bdwf</name>
    <name evidence="12 13" type="ORF">CG3995</name>
</gene>
<dbReference type="Pfam" id="PF02892">
    <property type="entry name" value="zf-BED"/>
    <property type="match status" value="1"/>
</dbReference>
<evidence type="ECO:0000313" key="13">
    <source>
        <dbReference type="FlyBase" id="FBgn0038472"/>
    </source>
</evidence>
<dbReference type="InterPro" id="IPR028002">
    <property type="entry name" value="Myb_DNA-bind_5"/>
</dbReference>
<dbReference type="VEuPathDB" id="VectorBase:FBgn0038472"/>
<keyword evidence="7" id="KW-0238">DNA-binding</keyword>
<reference evidence="12" key="1">
    <citation type="submission" date="2002-06" db="EMBL/GenBank/DDBJ databases">
        <authorList>
            <person name="Stapleton M."/>
            <person name="Brokstein P."/>
            <person name="Hong L."/>
            <person name="Agbayani A."/>
            <person name="Carlson J."/>
            <person name="Champe M."/>
            <person name="Chavez C."/>
            <person name="Dorsett V."/>
            <person name="Dresnek D."/>
            <person name="Farfan D."/>
            <person name="Frise E."/>
            <person name="George R."/>
            <person name="Gonzalez M."/>
            <person name="Guarin H."/>
            <person name="Kronmiller B."/>
            <person name="Li P."/>
            <person name="Liao G."/>
            <person name="Miranda A."/>
            <person name="Mungall C.J."/>
            <person name="Nunoo J."/>
            <person name="Pacleb J."/>
            <person name="Paragas V."/>
            <person name="Park S."/>
            <person name="Patel S."/>
            <person name="Phouanenavong S."/>
            <person name="Wan K."/>
            <person name="Yu C."/>
            <person name="Lewis S.E."/>
            <person name="Rubin G.M."/>
            <person name="Celniker S."/>
        </authorList>
    </citation>
    <scope>NUCLEOTIDE SEQUENCE</scope>
    <source>
        <strain evidence="12">Berkeley</strain>
    </source>
</reference>
<evidence type="ECO:0000256" key="5">
    <source>
        <dbReference type="ARBA" id="ARBA00022833"/>
    </source>
</evidence>
<dbReference type="Bgee" id="FBgn0038472">
    <property type="expression patterns" value="Expressed in eye photoreceptor cell (Drosophila) in open tracheal system trachea and 82 other cell types or tissues"/>
</dbReference>
<evidence type="ECO:0000256" key="10">
    <source>
        <dbReference type="PROSITE-ProRule" id="PRU00027"/>
    </source>
</evidence>
<dbReference type="FlyBase" id="FBgn0038472">
    <property type="gene designation" value="bdwf"/>
</dbReference>
<evidence type="ECO:0000256" key="8">
    <source>
        <dbReference type="ARBA" id="ARBA00023163"/>
    </source>
</evidence>
<keyword evidence="3" id="KW-0479">Metal-binding</keyword>
<evidence type="ECO:0000313" key="12">
    <source>
        <dbReference type="EMBL" id="AAM52701.1"/>
    </source>
</evidence>